<name>A0ABV4V0U1_9BACL</name>
<evidence type="ECO:0000313" key="3">
    <source>
        <dbReference type="Proteomes" id="UP001575622"/>
    </source>
</evidence>
<dbReference type="RefSeq" id="WP_373952799.1">
    <property type="nucleotide sequence ID" value="NZ_JBHDLN010000007.1"/>
</dbReference>
<feature type="transmembrane region" description="Helical" evidence="1">
    <location>
        <begin position="40"/>
        <end position="61"/>
    </location>
</feature>
<evidence type="ECO:0000256" key="1">
    <source>
        <dbReference type="SAM" id="Phobius"/>
    </source>
</evidence>
<keyword evidence="3" id="KW-1185">Reference proteome</keyword>
<feature type="transmembrane region" description="Helical" evidence="1">
    <location>
        <begin position="7"/>
        <end position="28"/>
    </location>
</feature>
<gene>
    <name evidence="2" type="ORF">ACEU3E_16120</name>
</gene>
<sequence>MKKYVEGWFVTTIAYLLCLFVTVQAYMLMTGLPVDRQRHISGAIIGFSVLILPYIAAGLYARKQFARPRRGAFWISIAPVVGERVLLFLIGATFVASGGDGGGDGIVNWTSVLQFVGAEALPYYTNTYIASGIVSIAVCIAAASIRKSEKGQL</sequence>
<feature type="transmembrane region" description="Helical" evidence="1">
    <location>
        <begin position="128"/>
        <end position="145"/>
    </location>
</feature>
<evidence type="ECO:0000313" key="2">
    <source>
        <dbReference type="EMBL" id="MFB0843707.1"/>
    </source>
</evidence>
<reference evidence="2 3" key="1">
    <citation type="submission" date="2024-09" db="EMBL/GenBank/DDBJ databases">
        <authorList>
            <person name="Makale K.P.P."/>
            <person name="Makhzoum A."/>
            <person name="Rantong G."/>
            <person name="Rahube T.O."/>
        </authorList>
    </citation>
    <scope>NUCLEOTIDE SEQUENCE [LARGE SCALE GENOMIC DNA]</scope>
    <source>
        <strain evidence="2 3">KM_D13</strain>
    </source>
</reference>
<dbReference type="EMBL" id="JBHDLN010000007">
    <property type="protein sequence ID" value="MFB0843707.1"/>
    <property type="molecule type" value="Genomic_DNA"/>
</dbReference>
<protein>
    <submittedName>
        <fullName evidence="2">Uncharacterized protein</fullName>
    </submittedName>
</protein>
<comment type="caution">
    <text evidence="2">The sequence shown here is derived from an EMBL/GenBank/DDBJ whole genome shotgun (WGS) entry which is preliminary data.</text>
</comment>
<proteinExistence type="predicted"/>
<dbReference type="Proteomes" id="UP001575622">
    <property type="component" value="Unassembled WGS sequence"/>
</dbReference>
<keyword evidence="1" id="KW-0812">Transmembrane</keyword>
<organism evidence="2 3">
    <name type="scientific">Paenibacillus oleatilyticus</name>
    <dbReference type="NCBI Taxonomy" id="2594886"/>
    <lineage>
        <taxon>Bacteria</taxon>
        <taxon>Bacillati</taxon>
        <taxon>Bacillota</taxon>
        <taxon>Bacilli</taxon>
        <taxon>Bacillales</taxon>
        <taxon>Paenibacillaceae</taxon>
        <taxon>Paenibacillus</taxon>
    </lineage>
</organism>
<keyword evidence="1" id="KW-1133">Transmembrane helix</keyword>
<feature type="transmembrane region" description="Helical" evidence="1">
    <location>
        <begin position="73"/>
        <end position="96"/>
    </location>
</feature>
<keyword evidence="1" id="KW-0472">Membrane</keyword>
<accession>A0ABV4V0U1</accession>